<gene>
    <name evidence="2" type="ORF">BIN_B_01936</name>
</gene>
<evidence type="ECO:0000259" key="1">
    <source>
        <dbReference type="Pfam" id="PF12728"/>
    </source>
</evidence>
<evidence type="ECO:0000313" key="2">
    <source>
        <dbReference type="EMBL" id="VTO99469.1"/>
    </source>
</evidence>
<organism evidence="2">
    <name type="scientific">Mycobacterium kansasii</name>
    <dbReference type="NCBI Taxonomy" id="1768"/>
    <lineage>
        <taxon>Bacteria</taxon>
        <taxon>Bacillati</taxon>
        <taxon>Actinomycetota</taxon>
        <taxon>Actinomycetes</taxon>
        <taxon>Mycobacteriales</taxon>
        <taxon>Mycobacteriaceae</taxon>
        <taxon>Mycobacterium</taxon>
    </lineage>
</organism>
<dbReference type="AlphaFoldDB" id="A0A653EPR6"/>
<dbReference type="GeneID" id="29701471"/>
<dbReference type="RefSeq" id="WP_023372722.1">
    <property type="nucleotide sequence ID" value="NZ_CP084364.1"/>
</dbReference>
<reference evidence="2" key="1">
    <citation type="submission" date="2019-05" db="EMBL/GenBank/DDBJ databases">
        <authorList>
            <person name="Naeem R."/>
            <person name="Antony C."/>
            <person name="Guan Q."/>
        </authorList>
    </citation>
    <scope>NUCLEOTIDE SEQUENCE</scope>
    <source>
        <strain evidence="2">3</strain>
    </source>
</reference>
<dbReference type="EMBL" id="LR589281">
    <property type="protein sequence ID" value="VTO99469.1"/>
    <property type="molecule type" value="Genomic_DNA"/>
</dbReference>
<name>A0A653EPR6_MYCKA</name>
<proteinExistence type="predicted"/>
<dbReference type="Pfam" id="PF12728">
    <property type="entry name" value="HTH_17"/>
    <property type="match status" value="1"/>
</dbReference>
<feature type="domain" description="Helix-turn-helix" evidence="1">
    <location>
        <begin position="78"/>
        <end position="125"/>
    </location>
</feature>
<protein>
    <recommendedName>
        <fullName evidence="1">Helix-turn-helix domain-containing protein</fullName>
    </recommendedName>
</protein>
<sequence>MSLLGEKPAHPLVVGGVVVLHGDYLRHALLAIQHIIGRRRREHLPVPAEWSALEVALAQAMSAGPQSDAAAQSVNETWLSTREVADRTGWTERHARRRAGQLDGRREGGRWLIPETAVREHMEGQQRE</sequence>
<dbReference type="InterPro" id="IPR041657">
    <property type="entry name" value="HTH_17"/>
</dbReference>
<accession>A0A653EPR6</accession>